<organism evidence="2 3">
    <name type="scientific">Vitis vinifera</name>
    <name type="common">Grape</name>
    <dbReference type="NCBI Taxonomy" id="29760"/>
    <lineage>
        <taxon>Eukaryota</taxon>
        <taxon>Viridiplantae</taxon>
        <taxon>Streptophyta</taxon>
        <taxon>Embryophyta</taxon>
        <taxon>Tracheophyta</taxon>
        <taxon>Spermatophyta</taxon>
        <taxon>Magnoliopsida</taxon>
        <taxon>eudicotyledons</taxon>
        <taxon>Gunneridae</taxon>
        <taxon>Pentapetalae</taxon>
        <taxon>rosids</taxon>
        <taxon>Vitales</taxon>
        <taxon>Vitaceae</taxon>
        <taxon>Viteae</taxon>
        <taxon>Vitis</taxon>
    </lineage>
</organism>
<evidence type="ECO:0000313" key="3">
    <source>
        <dbReference type="Proteomes" id="UP000288805"/>
    </source>
</evidence>
<reference evidence="2 3" key="1">
    <citation type="journal article" date="2018" name="PLoS Genet.">
        <title>Population sequencing reveals clonal diversity and ancestral inbreeding in the grapevine cultivar Chardonnay.</title>
        <authorList>
            <person name="Roach M.J."/>
            <person name="Johnson D.L."/>
            <person name="Bohlmann J."/>
            <person name="van Vuuren H.J."/>
            <person name="Jones S.J."/>
            <person name="Pretorius I.S."/>
            <person name="Schmidt S.A."/>
            <person name="Borneman A.R."/>
        </authorList>
    </citation>
    <scope>NUCLEOTIDE SEQUENCE [LARGE SCALE GENOMIC DNA]</scope>
    <source>
        <strain evidence="3">cv. Chardonnay</strain>
        <tissue evidence="2">Leaf</tissue>
    </source>
</reference>
<feature type="compositionally biased region" description="Low complexity" evidence="1">
    <location>
        <begin position="26"/>
        <end position="41"/>
    </location>
</feature>
<dbReference type="EMBL" id="QGNW01000730">
    <property type="protein sequence ID" value="RVW63865.1"/>
    <property type="molecule type" value="Genomic_DNA"/>
</dbReference>
<name>A0A438FV94_VITVI</name>
<comment type="caution">
    <text evidence="2">The sequence shown here is derived from an EMBL/GenBank/DDBJ whole genome shotgun (WGS) entry which is preliminary data.</text>
</comment>
<accession>A0A438FV94</accession>
<sequence length="175" mass="18483">MDTVEELFGTSSITTQANTPVPPQTEQPQQDELPTESVPPALAAPPMPEATSTAPPTTPAIPPIALLHLRPDPFLPQSLCHGTFIPDTDHYTQCFIPTDGKHTCSTGPTYYYPSSDSAASGTFTTPQPNIPGPSESIALAKKAIPVEETTKADVLIQPTHETTTNPSSPPETPAT</sequence>
<proteinExistence type="predicted"/>
<feature type="region of interest" description="Disordered" evidence="1">
    <location>
        <begin position="150"/>
        <end position="175"/>
    </location>
</feature>
<protein>
    <submittedName>
        <fullName evidence="2">Uncharacterized protein</fullName>
    </submittedName>
</protein>
<evidence type="ECO:0000313" key="2">
    <source>
        <dbReference type="EMBL" id="RVW63865.1"/>
    </source>
</evidence>
<feature type="region of interest" description="Disordered" evidence="1">
    <location>
        <begin position="1"/>
        <end position="64"/>
    </location>
</feature>
<feature type="compositionally biased region" description="Polar residues" evidence="1">
    <location>
        <begin position="9"/>
        <end position="18"/>
    </location>
</feature>
<gene>
    <name evidence="2" type="ORF">CK203_055619</name>
</gene>
<dbReference type="AlphaFoldDB" id="A0A438FV94"/>
<dbReference type="Proteomes" id="UP000288805">
    <property type="component" value="Unassembled WGS sequence"/>
</dbReference>
<evidence type="ECO:0000256" key="1">
    <source>
        <dbReference type="SAM" id="MobiDB-lite"/>
    </source>
</evidence>